<evidence type="ECO:0000256" key="3">
    <source>
        <dbReference type="ARBA" id="ARBA00022729"/>
    </source>
</evidence>
<gene>
    <name evidence="10" type="ORF">DICVIV_06585</name>
</gene>
<proteinExistence type="predicted"/>
<sequence length="232" mass="25452">MNVDTEKIRIESAQDQGVPPRSTNMTLIIHVTDFNDNPPVFEKPFYEAEVVENCALMTTVLQVKSKDADSRENGKVFYRITNGSSAFGIDEKSGVVYTNENIDRETQNTYELTVTAQDQGKAFGIDEKSGMIYTNENIDRETQNTYELTVTAQDQGKPPLSSSVVIRVFVLDVNDNAPVCASGTMKMVVPRDSALSTTVGTVVVADPDNGINGTVVYRSQQSNALFFVKSNG</sequence>
<dbReference type="OrthoDB" id="6252479at2759"/>
<evidence type="ECO:0000256" key="1">
    <source>
        <dbReference type="ARBA" id="ARBA00004167"/>
    </source>
</evidence>
<organism evidence="10 11">
    <name type="scientific">Dictyocaulus viviparus</name>
    <name type="common">Bovine lungworm</name>
    <dbReference type="NCBI Taxonomy" id="29172"/>
    <lineage>
        <taxon>Eukaryota</taxon>
        <taxon>Metazoa</taxon>
        <taxon>Ecdysozoa</taxon>
        <taxon>Nematoda</taxon>
        <taxon>Chromadorea</taxon>
        <taxon>Rhabditida</taxon>
        <taxon>Rhabditina</taxon>
        <taxon>Rhabditomorpha</taxon>
        <taxon>Strongyloidea</taxon>
        <taxon>Metastrongylidae</taxon>
        <taxon>Dictyocaulus</taxon>
    </lineage>
</organism>
<dbReference type="GO" id="GO:0005509">
    <property type="term" value="F:calcium ion binding"/>
    <property type="evidence" value="ECO:0007669"/>
    <property type="project" value="UniProtKB-UniRule"/>
</dbReference>
<evidence type="ECO:0000256" key="4">
    <source>
        <dbReference type="ARBA" id="ARBA00022737"/>
    </source>
</evidence>
<dbReference type="FunFam" id="2.60.40.60:FF:000092">
    <property type="entry name" value="Protocadherin 8"/>
    <property type="match status" value="1"/>
</dbReference>
<dbReference type="PANTHER" id="PTHR24026">
    <property type="entry name" value="FAT ATYPICAL CADHERIN-RELATED"/>
    <property type="match status" value="1"/>
</dbReference>
<dbReference type="GO" id="GO:0007156">
    <property type="term" value="P:homophilic cell adhesion via plasma membrane adhesion molecules"/>
    <property type="evidence" value="ECO:0007669"/>
    <property type="project" value="InterPro"/>
</dbReference>
<evidence type="ECO:0000256" key="6">
    <source>
        <dbReference type="ARBA" id="ARBA00022989"/>
    </source>
</evidence>
<dbReference type="Proteomes" id="UP000053766">
    <property type="component" value="Unassembled WGS sequence"/>
</dbReference>
<evidence type="ECO:0000256" key="7">
    <source>
        <dbReference type="ARBA" id="ARBA00023136"/>
    </source>
</evidence>
<dbReference type="GO" id="GO:0005886">
    <property type="term" value="C:plasma membrane"/>
    <property type="evidence" value="ECO:0007669"/>
    <property type="project" value="InterPro"/>
</dbReference>
<dbReference type="Gene3D" id="2.60.40.60">
    <property type="entry name" value="Cadherins"/>
    <property type="match status" value="4"/>
</dbReference>
<dbReference type="FunFam" id="2.60.40.60:FF:000033">
    <property type="entry name" value="FAT atypical cadherin 1"/>
    <property type="match status" value="1"/>
</dbReference>
<keyword evidence="7" id="KW-0472">Membrane</keyword>
<dbReference type="PRINTS" id="PR00205">
    <property type="entry name" value="CADHERIN"/>
</dbReference>
<feature type="domain" description="Cadherin" evidence="9">
    <location>
        <begin position="42"/>
        <end position="180"/>
    </location>
</feature>
<evidence type="ECO:0000256" key="2">
    <source>
        <dbReference type="ARBA" id="ARBA00022692"/>
    </source>
</evidence>
<dbReference type="PANTHER" id="PTHR24026:SF133">
    <property type="entry name" value="CADHERIN-RELATED FAMILY MEMBER 2"/>
    <property type="match status" value="1"/>
</dbReference>
<evidence type="ECO:0000313" key="10">
    <source>
        <dbReference type="EMBL" id="KJH47336.1"/>
    </source>
</evidence>
<name>A0A0D8XYA5_DICVI</name>
<keyword evidence="4" id="KW-0677">Repeat</keyword>
<protein>
    <submittedName>
        <fullName evidence="10">Cadherin domain protein</fullName>
    </submittedName>
</protein>
<evidence type="ECO:0000259" key="9">
    <source>
        <dbReference type="PROSITE" id="PS50268"/>
    </source>
</evidence>
<feature type="domain" description="Cadherin" evidence="9">
    <location>
        <begin position="13"/>
        <end position="41"/>
    </location>
</feature>
<evidence type="ECO:0000256" key="5">
    <source>
        <dbReference type="ARBA" id="ARBA00022837"/>
    </source>
</evidence>
<keyword evidence="3" id="KW-0732">Signal</keyword>
<dbReference type="PROSITE" id="PS50268">
    <property type="entry name" value="CADHERIN_2"/>
    <property type="match status" value="2"/>
</dbReference>
<evidence type="ECO:0000313" key="11">
    <source>
        <dbReference type="Proteomes" id="UP000053766"/>
    </source>
</evidence>
<dbReference type="InterPro" id="IPR020894">
    <property type="entry name" value="Cadherin_CS"/>
</dbReference>
<keyword evidence="6" id="KW-1133">Transmembrane helix</keyword>
<dbReference type="CDD" id="cd11304">
    <property type="entry name" value="Cadherin_repeat"/>
    <property type="match status" value="3"/>
</dbReference>
<dbReference type="InterPro" id="IPR015919">
    <property type="entry name" value="Cadherin-like_sf"/>
</dbReference>
<dbReference type="SMART" id="SM00112">
    <property type="entry name" value="CA"/>
    <property type="match status" value="1"/>
</dbReference>
<accession>A0A0D8XYA5</accession>
<dbReference type="EMBL" id="KN716312">
    <property type="protein sequence ID" value="KJH47336.1"/>
    <property type="molecule type" value="Genomic_DNA"/>
</dbReference>
<reference evidence="11" key="2">
    <citation type="journal article" date="2016" name="Sci. Rep.">
        <title>Dictyocaulus viviparus genome, variome and transcriptome elucidate lungworm biology and support future intervention.</title>
        <authorList>
            <person name="McNulty S.N."/>
            <person name="Strube C."/>
            <person name="Rosa B.A."/>
            <person name="Martin J.C."/>
            <person name="Tyagi R."/>
            <person name="Choi Y.J."/>
            <person name="Wang Q."/>
            <person name="Hallsworth Pepin K."/>
            <person name="Zhang X."/>
            <person name="Ozersky P."/>
            <person name="Wilson R.K."/>
            <person name="Sternberg P.W."/>
            <person name="Gasser R.B."/>
            <person name="Mitreva M."/>
        </authorList>
    </citation>
    <scope>NUCLEOTIDE SEQUENCE [LARGE SCALE GENOMIC DNA]</scope>
    <source>
        <strain evidence="11">HannoverDv2000</strain>
    </source>
</reference>
<dbReference type="Pfam" id="PF00028">
    <property type="entry name" value="Cadherin"/>
    <property type="match status" value="1"/>
</dbReference>
<dbReference type="InterPro" id="IPR002126">
    <property type="entry name" value="Cadherin-like_dom"/>
</dbReference>
<keyword evidence="5 8" id="KW-0106">Calcium</keyword>
<comment type="subcellular location">
    <subcellularLocation>
        <location evidence="1">Membrane</location>
        <topology evidence="1">Single-pass membrane protein</topology>
    </subcellularLocation>
</comment>
<dbReference type="SUPFAM" id="SSF49313">
    <property type="entry name" value="Cadherin-like"/>
    <property type="match status" value="3"/>
</dbReference>
<keyword evidence="11" id="KW-1185">Reference proteome</keyword>
<evidence type="ECO:0000256" key="8">
    <source>
        <dbReference type="PROSITE-ProRule" id="PRU00043"/>
    </source>
</evidence>
<reference evidence="10 11" key="1">
    <citation type="submission" date="2013-11" db="EMBL/GenBank/DDBJ databases">
        <title>Draft genome of the bovine lungworm Dictyocaulus viviparus.</title>
        <authorList>
            <person name="Mitreva M."/>
        </authorList>
    </citation>
    <scope>NUCLEOTIDE SEQUENCE [LARGE SCALE GENOMIC DNA]</scope>
    <source>
        <strain evidence="10 11">HannoverDv2000</strain>
    </source>
</reference>
<keyword evidence="2" id="KW-0812">Transmembrane</keyword>
<dbReference type="AlphaFoldDB" id="A0A0D8XYA5"/>
<dbReference type="PROSITE" id="PS00232">
    <property type="entry name" value="CADHERIN_1"/>
    <property type="match status" value="2"/>
</dbReference>
<dbReference type="STRING" id="29172.A0A0D8XYA5"/>